<evidence type="ECO:0000313" key="1">
    <source>
        <dbReference type="EMBL" id="PIR44942.1"/>
    </source>
</evidence>
<gene>
    <name evidence="1" type="ORF">COV10_01915</name>
</gene>
<dbReference type="AlphaFoldDB" id="A0A2H0REG2"/>
<comment type="caution">
    <text evidence="1">The sequence shown here is derived from an EMBL/GenBank/DDBJ whole genome shotgun (WGS) entry which is preliminary data.</text>
</comment>
<proteinExistence type="predicted"/>
<evidence type="ECO:0000313" key="2">
    <source>
        <dbReference type="Proteomes" id="UP000228767"/>
    </source>
</evidence>
<dbReference type="EMBL" id="PCYI01000014">
    <property type="protein sequence ID" value="PIR44942.1"/>
    <property type="molecule type" value="Genomic_DNA"/>
</dbReference>
<protein>
    <submittedName>
        <fullName evidence="1">Uncharacterized protein</fullName>
    </submittedName>
</protein>
<name>A0A2H0REG2_9BACT</name>
<sequence length="90" mass="9992">MGATRVSGWFSVRAQDGWGKHMQTCLCLAQSIFFELPRPVTEATKPPKATTERGEEAPRLAARTVTLSDLVAKWSKALRLLSTCARSERE</sequence>
<organism evidence="1 2">
    <name type="scientific">Candidatus Vogelbacteria bacterium CG10_big_fil_rev_8_21_14_0_10_51_16</name>
    <dbReference type="NCBI Taxonomy" id="1975045"/>
    <lineage>
        <taxon>Bacteria</taxon>
        <taxon>Candidatus Vogeliibacteriota</taxon>
    </lineage>
</organism>
<reference evidence="1 2" key="1">
    <citation type="submission" date="2017-09" db="EMBL/GenBank/DDBJ databases">
        <title>Depth-based differentiation of microbial function through sediment-hosted aquifers and enrichment of novel symbionts in the deep terrestrial subsurface.</title>
        <authorList>
            <person name="Probst A.J."/>
            <person name="Ladd B."/>
            <person name="Jarett J.K."/>
            <person name="Geller-Mcgrath D.E."/>
            <person name="Sieber C.M."/>
            <person name="Emerson J.B."/>
            <person name="Anantharaman K."/>
            <person name="Thomas B.C."/>
            <person name="Malmstrom R."/>
            <person name="Stieglmeier M."/>
            <person name="Klingl A."/>
            <person name="Woyke T."/>
            <person name="Ryan C.M."/>
            <person name="Banfield J.F."/>
        </authorList>
    </citation>
    <scope>NUCLEOTIDE SEQUENCE [LARGE SCALE GENOMIC DNA]</scope>
    <source>
        <strain evidence="1">CG10_big_fil_rev_8_21_14_0_10_51_16</strain>
    </source>
</reference>
<accession>A0A2H0REG2</accession>
<dbReference type="Proteomes" id="UP000228767">
    <property type="component" value="Unassembled WGS sequence"/>
</dbReference>